<feature type="compositionally biased region" description="Low complexity" evidence="10">
    <location>
        <begin position="38"/>
        <end position="53"/>
    </location>
</feature>
<dbReference type="Gene3D" id="3.90.79.20">
    <property type="match status" value="1"/>
</dbReference>
<dbReference type="Pfam" id="PF00293">
    <property type="entry name" value="NUDIX"/>
    <property type="match status" value="1"/>
</dbReference>
<dbReference type="SUPFAM" id="SSF55811">
    <property type="entry name" value="Nudix"/>
    <property type="match status" value="1"/>
</dbReference>
<dbReference type="FunFam" id="3.90.79.10:FF:000042">
    <property type="entry name" value="Probable NADH pyrophosphatase"/>
    <property type="match status" value="1"/>
</dbReference>
<dbReference type="GO" id="GO:0005829">
    <property type="term" value="C:cytosol"/>
    <property type="evidence" value="ECO:0007669"/>
    <property type="project" value="TreeGrafter"/>
</dbReference>
<evidence type="ECO:0000256" key="9">
    <source>
        <dbReference type="ARBA" id="ARBA00023679"/>
    </source>
</evidence>
<protein>
    <recommendedName>
        <fullName evidence="4">NAD(+) diphosphatase</fullName>
        <ecNumber evidence="4">3.6.1.22</ecNumber>
    </recommendedName>
</protein>
<comment type="cofactor">
    <cofactor evidence="2">
        <name>Zn(2+)</name>
        <dbReference type="ChEBI" id="CHEBI:29105"/>
    </cofactor>
</comment>
<feature type="region of interest" description="Disordered" evidence="10">
    <location>
        <begin position="264"/>
        <end position="286"/>
    </location>
</feature>
<evidence type="ECO:0000256" key="6">
    <source>
        <dbReference type="ARBA" id="ARBA00022801"/>
    </source>
</evidence>
<evidence type="ECO:0000313" key="13">
    <source>
        <dbReference type="Proteomes" id="UP001161757"/>
    </source>
</evidence>
<dbReference type="Pfam" id="PF09297">
    <property type="entry name" value="Zn_ribbon_NUD"/>
    <property type="match status" value="1"/>
</dbReference>
<dbReference type="PANTHER" id="PTHR42904:SF6">
    <property type="entry name" value="NAD-CAPPED RNA HYDROLASE NUDT12"/>
    <property type="match status" value="1"/>
</dbReference>
<dbReference type="InterPro" id="IPR049734">
    <property type="entry name" value="NudC-like_C"/>
</dbReference>
<dbReference type="PANTHER" id="PTHR42904">
    <property type="entry name" value="NUDIX HYDROLASE, NUDC SUBFAMILY"/>
    <property type="match status" value="1"/>
</dbReference>
<gene>
    <name evidence="12" type="primary">NPY1</name>
    <name evidence="12" type="ORF">HRR80_005948</name>
</gene>
<dbReference type="EMBL" id="JAJGCB010000012">
    <property type="protein sequence ID" value="KAJ8989807.1"/>
    <property type="molecule type" value="Genomic_DNA"/>
</dbReference>
<feature type="compositionally biased region" description="Basic and acidic residues" evidence="10">
    <location>
        <begin position="269"/>
        <end position="283"/>
    </location>
</feature>
<evidence type="ECO:0000256" key="3">
    <source>
        <dbReference type="ARBA" id="ARBA00009595"/>
    </source>
</evidence>
<evidence type="ECO:0000313" key="12">
    <source>
        <dbReference type="EMBL" id="KAJ8989807.1"/>
    </source>
</evidence>
<feature type="domain" description="Nudix hydrolase" evidence="11">
    <location>
        <begin position="295"/>
        <end position="427"/>
    </location>
</feature>
<dbReference type="AlphaFoldDB" id="A0AAN6ITC1"/>
<sequence length="469" mass="51897">MFGFGVCRRRLLFSCLHLHRFVHSRIPPGVVHPSIFDPAKSSPPSTSTAMAPAHPDLPQPAHLDRDSALARKFGREVTNYFGGSPLNRLSFLREDYNFLAGAFAHSSTKFILFKTLSPLIKSPTEIYYASHDEIASLIPQNPFSKPEAEQVAEFDSSIDIPTVVFLGVDEKITGDNAFSYKNFTGAPHFAVDITTKKTYEKEANELAEKLLAAGLKFSEGMRAMSFPADVAAEYAQGRHYLDWNYRNTYCGTCGHKTLSVHAGGKRVCPPRDRAETPSEREPCSTRTTISNLSFPRTDPTVIVAVLSHDSKRLLLGRQRRWPPNWYSTLAGFIEPAESVEDAVRREVWEESGVVLSRVMIHSTQPWPYPANLMIGAIAQVASPEDEVIRLEYDPELEVAKWFTLEEIQEGLENGTSGLGDPAPPTYKEGNLRLPPPTAIANQLITAVVRGGFLEGVTPLATNNAAENKL</sequence>
<dbReference type="InterPro" id="IPR015797">
    <property type="entry name" value="NUDIX_hydrolase-like_dom_sf"/>
</dbReference>
<evidence type="ECO:0000256" key="10">
    <source>
        <dbReference type="SAM" id="MobiDB-lite"/>
    </source>
</evidence>
<evidence type="ECO:0000256" key="1">
    <source>
        <dbReference type="ARBA" id="ARBA00001946"/>
    </source>
</evidence>
<dbReference type="InterPro" id="IPR015376">
    <property type="entry name" value="Znr_NADH_PPase"/>
</dbReference>
<feature type="region of interest" description="Disordered" evidence="10">
    <location>
        <begin position="37"/>
        <end position="58"/>
    </location>
</feature>
<dbReference type="InterPro" id="IPR000086">
    <property type="entry name" value="NUDIX_hydrolase_dom"/>
</dbReference>
<reference evidence="12" key="1">
    <citation type="submission" date="2023-01" db="EMBL/GenBank/DDBJ databases">
        <title>Exophiala dermititidis isolated from Cystic Fibrosis Patient.</title>
        <authorList>
            <person name="Kurbessoian T."/>
            <person name="Crocker A."/>
            <person name="Murante D."/>
            <person name="Hogan D.A."/>
            <person name="Stajich J.E."/>
        </authorList>
    </citation>
    <scope>NUCLEOTIDE SEQUENCE</scope>
    <source>
        <strain evidence="12">Ex8</strain>
    </source>
</reference>
<evidence type="ECO:0000256" key="2">
    <source>
        <dbReference type="ARBA" id="ARBA00001947"/>
    </source>
</evidence>
<keyword evidence="6 12" id="KW-0378">Hydrolase</keyword>
<dbReference type="Gene3D" id="3.90.79.10">
    <property type="entry name" value="Nucleoside Triphosphate Pyrophosphohydrolase"/>
    <property type="match status" value="1"/>
</dbReference>
<evidence type="ECO:0000256" key="8">
    <source>
        <dbReference type="ARBA" id="ARBA00023027"/>
    </source>
</evidence>
<dbReference type="InterPro" id="IPR020084">
    <property type="entry name" value="NUDIX_hydrolase_CS"/>
</dbReference>
<dbReference type="Pfam" id="PF09296">
    <property type="entry name" value="NUDIX-like"/>
    <property type="match status" value="1"/>
</dbReference>
<dbReference type="EC" id="3.6.1.22" evidence="4"/>
<keyword evidence="7" id="KW-0460">Magnesium</keyword>
<evidence type="ECO:0000259" key="11">
    <source>
        <dbReference type="PROSITE" id="PS51462"/>
    </source>
</evidence>
<dbReference type="PROSITE" id="PS00893">
    <property type="entry name" value="NUDIX_BOX"/>
    <property type="match status" value="1"/>
</dbReference>
<organism evidence="12 13">
    <name type="scientific">Exophiala dermatitidis</name>
    <name type="common">Black yeast-like fungus</name>
    <name type="synonym">Wangiella dermatitidis</name>
    <dbReference type="NCBI Taxonomy" id="5970"/>
    <lineage>
        <taxon>Eukaryota</taxon>
        <taxon>Fungi</taxon>
        <taxon>Dikarya</taxon>
        <taxon>Ascomycota</taxon>
        <taxon>Pezizomycotina</taxon>
        <taxon>Eurotiomycetes</taxon>
        <taxon>Chaetothyriomycetidae</taxon>
        <taxon>Chaetothyriales</taxon>
        <taxon>Herpotrichiellaceae</taxon>
        <taxon>Exophiala</taxon>
    </lineage>
</organism>
<comment type="caution">
    <text evidence="12">The sequence shown here is derived from an EMBL/GenBank/DDBJ whole genome shotgun (WGS) entry which is preliminary data.</text>
</comment>
<dbReference type="InterPro" id="IPR015375">
    <property type="entry name" value="NADH_PPase-like_N"/>
</dbReference>
<keyword evidence="8" id="KW-0520">NAD</keyword>
<accession>A0AAN6ITC1</accession>
<keyword evidence="5" id="KW-0479">Metal-binding</keyword>
<dbReference type="GO" id="GO:0046872">
    <property type="term" value="F:metal ion binding"/>
    <property type="evidence" value="ECO:0007669"/>
    <property type="project" value="UniProtKB-KW"/>
</dbReference>
<evidence type="ECO:0000256" key="4">
    <source>
        <dbReference type="ARBA" id="ARBA00012381"/>
    </source>
</evidence>
<dbReference type="Proteomes" id="UP001161757">
    <property type="component" value="Unassembled WGS sequence"/>
</dbReference>
<comment type="catalytic activity">
    <reaction evidence="9">
        <text>a 5'-end NAD(+)-phospho-ribonucleoside in mRNA + H2O = a 5'-end phospho-adenosine-phospho-ribonucleoside in mRNA + beta-nicotinamide D-ribonucleotide + 2 H(+)</text>
        <dbReference type="Rhea" id="RHEA:60876"/>
        <dbReference type="Rhea" id="RHEA-COMP:15698"/>
        <dbReference type="Rhea" id="RHEA-COMP:15719"/>
        <dbReference type="ChEBI" id="CHEBI:14649"/>
        <dbReference type="ChEBI" id="CHEBI:15377"/>
        <dbReference type="ChEBI" id="CHEBI:15378"/>
        <dbReference type="ChEBI" id="CHEBI:144029"/>
        <dbReference type="ChEBI" id="CHEBI:144051"/>
    </reaction>
    <physiologicalReaction direction="left-to-right" evidence="9">
        <dbReference type="Rhea" id="RHEA:60877"/>
    </physiologicalReaction>
</comment>
<comment type="cofactor">
    <cofactor evidence="1">
        <name>Mg(2+)</name>
        <dbReference type="ChEBI" id="CHEBI:18420"/>
    </cofactor>
</comment>
<name>A0AAN6ITC1_EXODE</name>
<dbReference type="InterPro" id="IPR050241">
    <property type="entry name" value="NAD-cap_RNA_hydrolase_NudC"/>
</dbReference>
<dbReference type="GO" id="GO:0006742">
    <property type="term" value="P:NADP+ catabolic process"/>
    <property type="evidence" value="ECO:0007669"/>
    <property type="project" value="TreeGrafter"/>
</dbReference>
<dbReference type="GO" id="GO:0035529">
    <property type="term" value="F:NADH pyrophosphatase activity"/>
    <property type="evidence" value="ECO:0007669"/>
    <property type="project" value="TreeGrafter"/>
</dbReference>
<dbReference type="GO" id="GO:0019677">
    <property type="term" value="P:NAD+ catabolic process"/>
    <property type="evidence" value="ECO:0007669"/>
    <property type="project" value="TreeGrafter"/>
</dbReference>
<evidence type="ECO:0000256" key="7">
    <source>
        <dbReference type="ARBA" id="ARBA00022842"/>
    </source>
</evidence>
<comment type="similarity">
    <text evidence="3">Belongs to the Nudix hydrolase family. NudC subfamily.</text>
</comment>
<proteinExistence type="inferred from homology"/>
<dbReference type="GO" id="GO:0005777">
    <property type="term" value="C:peroxisome"/>
    <property type="evidence" value="ECO:0007669"/>
    <property type="project" value="TreeGrafter"/>
</dbReference>
<dbReference type="CDD" id="cd03429">
    <property type="entry name" value="NUDIX_NADH_pyrophosphatase_Nudt13"/>
    <property type="match status" value="1"/>
</dbReference>
<dbReference type="PROSITE" id="PS51462">
    <property type="entry name" value="NUDIX"/>
    <property type="match status" value="1"/>
</dbReference>
<evidence type="ECO:0000256" key="5">
    <source>
        <dbReference type="ARBA" id="ARBA00022723"/>
    </source>
</evidence>